<accession>A0ACB9S1X4</accession>
<dbReference type="Proteomes" id="UP001057402">
    <property type="component" value="Chromosome 2"/>
</dbReference>
<proteinExistence type="predicted"/>
<name>A0ACB9S1X4_9MYRT</name>
<protein>
    <submittedName>
        <fullName evidence="1">Uncharacterized protein</fullName>
    </submittedName>
</protein>
<dbReference type="EMBL" id="CM042881">
    <property type="protein sequence ID" value="KAI4384692.1"/>
    <property type="molecule type" value="Genomic_DNA"/>
</dbReference>
<reference evidence="2" key="1">
    <citation type="journal article" date="2023" name="Front. Plant Sci.">
        <title>Chromosomal-level genome assembly of Melastoma candidum provides insights into trichome evolution.</title>
        <authorList>
            <person name="Zhong Y."/>
            <person name="Wu W."/>
            <person name="Sun C."/>
            <person name="Zou P."/>
            <person name="Liu Y."/>
            <person name="Dai S."/>
            <person name="Zhou R."/>
        </authorList>
    </citation>
    <scope>NUCLEOTIDE SEQUENCE [LARGE SCALE GENOMIC DNA]</scope>
</reference>
<evidence type="ECO:0000313" key="1">
    <source>
        <dbReference type="EMBL" id="KAI4384692.1"/>
    </source>
</evidence>
<keyword evidence="2" id="KW-1185">Reference proteome</keyword>
<comment type="caution">
    <text evidence="1">The sequence shown here is derived from an EMBL/GenBank/DDBJ whole genome shotgun (WGS) entry which is preliminary data.</text>
</comment>
<organism evidence="1 2">
    <name type="scientific">Melastoma candidum</name>
    <dbReference type="NCBI Taxonomy" id="119954"/>
    <lineage>
        <taxon>Eukaryota</taxon>
        <taxon>Viridiplantae</taxon>
        <taxon>Streptophyta</taxon>
        <taxon>Embryophyta</taxon>
        <taxon>Tracheophyta</taxon>
        <taxon>Spermatophyta</taxon>
        <taxon>Magnoliopsida</taxon>
        <taxon>eudicotyledons</taxon>
        <taxon>Gunneridae</taxon>
        <taxon>Pentapetalae</taxon>
        <taxon>rosids</taxon>
        <taxon>malvids</taxon>
        <taxon>Myrtales</taxon>
        <taxon>Melastomataceae</taxon>
        <taxon>Melastomatoideae</taxon>
        <taxon>Melastomateae</taxon>
        <taxon>Melastoma</taxon>
    </lineage>
</organism>
<gene>
    <name evidence="1" type="ORF">MLD38_002811</name>
</gene>
<evidence type="ECO:0000313" key="2">
    <source>
        <dbReference type="Proteomes" id="UP001057402"/>
    </source>
</evidence>
<sequence>MSVYLMDKVTALGERLKISGSEVTKKMSAGMSSMSLKAKELFQGPNQADMLVEEAISESLDSPDWSIYLEICDMINHERINSIELIRSIKKRIMVKSPRVQLLALVLLETCVKNCEKAFSEVAA</sequence>